<feature type="compositionally biased region" description="Polar residues" evidence="1">
    <location>
        <begin position="118"/>
        <end position="132"/>
    </location>
</feature>
<evidence type="ECO:0000256" key="1">
    <source>
        <dbReference type="SAM" id="MobiDB-lite"/>
    </source>
</evidence>
<feature type="compositionally biased region" description="Basic residues" evidence="1">
    <location>
        <begin position="85"/>
        <end position="98"/>
    </location>
</feature>
<evidence type="ECO:0000313" key="3">
    <source>
        <dbReference type="Proteomes" id="UP000719766"/>
    </source>
</evidence>
<dbReference type="OrthoDB" id="10404785at2759"/>
<gene>
    <name evidence="2" type="ORF">HD556DRAFT_1451059</name>
</gene>
<proteinExistence type="predicted"/>
<keyword evidence="3" id="KW-1185">Reference proteome</keyword>
<protein>
    <submittedName>
        <fullName evidence="2">Uncharacterized protein</fullName>
    </submittedName>
</protein>
<evidence type="ECO:0000313" key="2">
    <source>
        <dbReference type="EMBL" id="KAG1785095.1"/>
    </source>
</evidence>
<organism evidence="2 3">
    <name type="scientific">Suillus plorans</name>
    <dbReference type="NCBI Taxonomy" id="116603"/>
    <lineage>
        <taxon>Eukaryota</taxon>
        <taxon>Fungi</taxon>
        <taxon>Dikarya</taxon>
        <taxon>Basidiomycota</taxon>
        <taxon>Agaricomycotina</taxon>
        <taxon>Agaricomycetes</taxon>
        <taxon>Agaricomycetidae</taxon>
        <taxon>Boletales</taxon>
        <taxon>Suillineae</taxon>
        <taxon>Suillaceae</taxon>
        <taxon>Suillus</taxon>
    </lineage>
</organism>
<comment type="caution">
    <text evidence="2">The sequence shown here is derived from an EMBL/GenBank/DDBJ whole genome shotgun (WGS) entry which is preliminary data.</text>
</comment>
<sequence length="203" mass="21882">MPNFFLNVYSIHNYDHIQCIVPDTLHEIPLWVTNIAEVQVKAIHQLQDKRTAKKGGDTFQIADSGEGVAAQPSLVPPSAFDHASTKLRKPTCKAKAKTAKVSTHGPSTQGKKGMAPAQQDSGASQQHQTVSAPSMGGPSQHFYLPTPQPPHPLHQSFPLLLPISALLSLHSSPLFHQSLSQLYCPPPQSYLSSQSCASVPLLA</sequence>
<dbReference type="EMBL" id="JABBWE010000119">
    <property type="protein sequence ID" value="KAG1785095.1"/>
    <property type="molecule type" value="Genomic_DNA"/>
</dbReference>
<dbReference type="Proteomes" id="UP000719766">
    <property type="component" value="Unassembled WGS sequence"/>
</dbReference>
<dbReference type="GeneID" id="64601634"/>
<name>A0A9P7A9P4_9AGAM</name>
<feature type="region of interest" description="Disordered" evidence="1">
    <location>
        <begin position="77"/>
        <end position="149"/>
    </location>
</feature>
<dbReference type="RefSeq" id="XP_041152580.1">
    <property type="nucleotide sequence ID" value="XM_041307870.1"/>
</dbReference>
<reference evidence="2" key="1">
    <citation type="journal article" date="2020" name="New Phytol.">
        <title>Comparative genomics reveals dynamic genome evolution in host specialist ectomycorrhizal fungi.</title>
        <authorList>
            <person name="Lofgren L.A."/>
            <person name="Nguyen N.H."/>
            <person name="Vilgalys R."/>
            <person name="Ruytinx J."/>
            <person name="Liao H.L."/>
            <person name="Branco S."/>
            <person name="Kuo A."/>
            <person name="LaButti K."/>
            <person name="Lipzen A."/>
            <person name="Andreopoulos W."/>
            <person name="Pangilinan J."/>
            <person name="Riley R."/>
            <person name="Hundley H."/>
            <person name="Na H."/>
            <person name="Barry K."/>
            <person name="Grigoriev I.V."/>
            <person name="Stajich J.E."/>
            <person name="Kennedy P.G."/>
        </authorList>
    </citation>
    <scope>NUCLEOTIDE SEQUENCE</scope>
    <source>
        <strain evidence="2">S12</strain>
    </source>
</reference>
<accession>A0A9P7A9P4</accession>
<dbReference type="AlphaFoldDB" id="A0A9P7A9P4"/>